<evidence type="ECO:0000256" key="1">
    <source>
        <dbReference type="ARBA" id="ARBA00022741"/>
    </source>
</evidence>
<dbReference type="EMBL" id="CAJNNV010004875">
    <property type="protein sequence ID" value="CAE8591351.1"/>
    <property type="molecule type" value="Genomic_DNA"/>
</dbReference>
<dbReference type="InterPro" id="IPR043129">
    <property type="entry name" value="ATPase_NBD"/>
</dbReference>
<dbReference type="PRINTS" id="PR00301">
    <property type="entry name" value="HEATSHOCK70"/>
</dbReference>
<comment type="caution">
    <text evidence="3">The sequence shown here is derived from an EMBL/GenBank/DDBJ whole genome shotgun (WGS) entry which is preliminary data.</text>
</comment>
<sequence>MDYFRNSLVLSRRHPGTAASTSRTLTNRCWLDGIFERSALLAMFTLTVIVSLISPAGLQGQEPRRGFHSDRFALRGHPLLLLPVPLPFWGALHGLLPQLPGPVEKTLRDSGVDKKNTHESVLVCGSTRIPTVQAMIQVFFINKEPSKSINPDETSLWSC</sequence>
<name>A0A813DVH7_POLGL</name>
<dbReference type="Pfam" id="PF00012">
    <property type="entry name" value="HSP70"/>
    <property type="match status" value="1"/>
</dbReference>
<dbReference type="SUPFAM" id="SSF53067">
    <property type="entry name" value="Actin-like ATPase domain"/>
    <property type="match status" value="1"/>
</dbReference>
<keyword evidence="1" id="KW-0547">Nucleotide-binding</keyword>
<dbReference type="InterPro" id="IPR013126">
    <property type="entry name" value="Hsp_70_fam"/>
</dbReference>
<organism evidence="3 4">
    <name type="scientific">Polarella glacialis</name>
    <name type="common">Dinoflagellate</name>
    <dbReference type="NCBI Taxonomy" id="89957"/>
    <lineage>
        <taxon>Eukaryota</taxon>
        <taxon>Sar</taxon>
        <taxon>Alveolata</taxon>
        <taxon>Dinophyceae</taxon>
        <taxon>Suessiales</taxon>
        <taxon>Suessiaceae</taxon>
        <taxon>Polarella</taxon>
    </lineage>
</organism>
<protein>
    <submittedName>
        <fullName evidence="3">Uncharacterized protein</fullName>
    </submittedName>
</protein>
<keyword evidence="4" id="KW-1185">Reference proteome</keyword>
<dbReference type="Gene3D" id="3.30.420.40">
    <property type="match status" value="1"/>
</dbReference>
<keyword evidence="2" id="KW-0067">ATP-binding</keyword>
<dbReference type="AlphaFoldDB" id="A0A813DVH7"/>
<evidence type="ECO:0000313" key="3">
    <source>
        <dbReference type="EMBL" id="CAE8591351.1"/>
    </source>
</evidence>
<evidence type="ECO:0000256" key="2">
    <source>
        <dbReference type="ARBA" id="ARBA00022840"/>
    </source>
</evidence>
<reference evidence="3" key="1">
    <citation type="submission" date="2021-02" db="EMBL/GenBank/DDBJ databases">
        <authorList>
            <person name="Dougan E. K."/>
            <person name="Rhodes N."/>
            <person name="Thang M."/>
            <person name="Chan C."/>
        </authorList>
    </citation>
    <scope>NUCLEOTIDE SEQUENCE</scope>
</reference>
<evidence type="ECO:0000313" key="4">
    <source>
        <dbReference type="Proteomes" id="UP000654075"/>
    </source>
</evidence>
<dbReference type="PANTHER" id="PTHR19375">
    <property type="entry name" value="HEAT SHOCK PROTEIN 70KDA"/>
    <property type="match status" value="1"/>
</dbReference>
<proteinExistence type="predicted"/>
<dbReference type="GO" id="GO:0005524">
    <property type="term" value="F:ATP binding"/>
    <property type="evidence" value="ECO:0007669"/>
    <property type="project" value="UniProtKB-KW"/>
</dbReference>
<gene>
    <name evidence="3" type="ORF">PGLA1383_LOCUS10024</name>
</gene>
<accession>A0A813DVH7</accession>
<dbReference type="GO" id="GO:0140662">
    <property type="term" value="F:ATP-dependent protein folding chaperone"/>
    <property type="evidence" value="ECO:0007669"/>
    <property type="project" value="InterPro"/>
</dbReference>
<dbReference type="Proteomes" id="UP000654075">
    <property type="component" value="Unassembled WGS sequence"/>
</dbReference>